<accession>A0A6C0I374</accession>
<keyword evidence="1" id="KW-0812">Transmembrane</keyword>
<dbReference type="Pfam" id="PF09945">
    <property type="entry name" value="DUF2177"/>
    <property type="match status" value="1"/>
</dbReference>
<evidence type="ECO:0008006" key="3">
    <source>
        <dbReference type="Google" id="ProtNLM"/>
    </source>
</evidence>
<dbReference type="AlphaFoldDB" id="A0A6C0I374"/>
<organism evidence="2">
    <name type="scientific">viral metagenome</name>
    <dbReference type="NCBI Taxonomy" id="1070528"/>
    <lineage>
        <taxon>unclassified sequences</taxon>
        <taxon>metagenomes</taxon>
        <taxon>organismal metagenomes</taxon>
    </lineage>
</organism>
<keyword evidence="1" id="KW-1133">Transmembrane helix</keyword>
<dbReference type="InterPro" id="IPR018687">
    <property type="entry name" value="DUF2177_membr"/>
</dbReference>
<evidence type="ECO:0000256" key="1">
    <source>
        <dbReference type="SAM" id="Phobius"/>
    </source>
</evidence>
<name>A0A6C0I374_9ZZZZ</name>
<keyword evidence="1" id="KW-0472">Membrane</keyword>
<dbReference type="EMBL" id="MN740076">
    <property type="protein sequence ID" value="QHT86827.1"/>
    <property type="molecule type" value="Genomic_DNA"/>
</dbReference>
<protein>
    <recommendedName>
        <fullName evidence="3">DUF2177 family protein</fullName>
    </recommendedName>
</protein>
<feature type="transmembrane region" description="Helical" evidence="1">
    <location>
        <begin position="7"/>
        <end position="29"/>
    </location>
</feature>
<evidence type="ECO:0000313" key="2">
    <source>
        <dbReference type="EMBL" id="QHT86827.1"/>
    </source>
</evidence>
<proteinExistence type="predicted"/>
<feature type="transmembrane region" description="Helical" evidence="1">
    <location>
        <begin position="49"/>
        <end position="68"/>
    </location>
</feature>
<feature type="transmembrane region" description="Helical" evidence="1">
    <location>
        <begin position="75"/>
        <end position="96"/>
    </location>
</feature>
<reference evidence="2" key="1">
    <citation type="journal article" date="2020" name="Nature">
        <title>Giant virus diversity and host interactions through global metagenomics.</title>
        <authorList>
            <person name="Schulz F."/>
            <person name="Roux S."/>
            <person name="Paez-Espino D."/>
            <person name="Jungbluth S."/>
            <person name="Walsh D.A."/>
            <person name="Denef V.J."/>
            <person name="McMahon K.D."/>
            <person name="Konstantinidis K.T."/>
            <person name="Eloe-Fadrosh E.A."/>
            <person name="Kyrpides N.C."/>
            <person name="Woyke T."/>
        </authorList>
    </citation>
    <scope>NUCLEOTIDE SEQUENCE</scope>
    <source>
        <strain evidence="2">GVMAG-M-3300023184-18</strain>
    </source>
</reference>
<sequence>MSFNKKLILFFVSSAVLLVVDGLYLYNIGMSIFQSNVELIQKAPLKANVYGAILSYVCVIGAFNYFIILQNKSPLDAFILGVFLYGVFDMTNLTMFTKYSWKTAISDTLWGGTLFAFTTWVTYKLMKLIEN</sequence>